<dbReference type="NCBIfam" id="TIGR01200">
    <property type="entry name" value="GLPGLI"/>
    <property type="match status" value="1"/>
</dbReference>
<evidence type="ECO:0008006" key="3">
    <source>
        <dbReference type="Google" id="ProtNLM"/>
    </source>
</evidence>
<evidence type="ECO:0000313" key="1">
    <source>
        <dbReference type="EMBL" id="EZH74214.1"/>
    </source>
</evidence>
<reference evidence="1 2" key="1">
    <citation type="submission" date="2014-04" db="EMBL/GenBank/DDBJ databases">
        <title>Aquimarina sp. 22II-S11-z7 Genome Sequencing.</title>
        <authorList>
            <person name="Lai Q."/>
        </authorList>
    </citation>
    <scope>NUCLEOTIDE SEQUENCE [LARGE SCALE GENOMIC DNA]</scope>
    <source>
        <strain evidence="1 2">22II-S11-z7</strain>
    </source>
</reference>
<dbReference type="Proteomes" id="UP000023541">
    <property type="component" value="Unassembled WGS sequence"/>
</dbReference>
<evidence type="ECO:0000313" key="2">
    <source>
        <dbReference type="Proteomes" id="UP000023541"/>
    </source>
</evidence>
<keyword evidence="2" id="KW-1185">Reference proteome</keyword>
<dbReference type="EMBL" id="AQRA01000004">
    <property type="protein sequence ID" value="EZH74214.1"/>
    <property type="molecule type" value="Genomic_DNA"/>
</dbReference>
<dbReference type="InterPro" id="IPR005901">
    <property type="entry name" value="GLPGLI"/>
</dbReference>
<name>A0A023BW97_9FLAO</name>
<proteinExistence type="predicted"/>
<gene>
    <name evidence="1" type="ORF">ATO12_15215</name>
</gene>
<dbReference type="OrthoDB" id="1440774at2"/>
<dbReference type="RefSeq" id="WP_051575747.1">
    <property type="nucleotide sequence ID" value="NZ_AQRA01000004.1"/>
</dbReference>
<dbReference type="Pfam" id="PF09697">
    <property type="entry name" value="Porph_ging"/>
    <property type="match status" value="1"/>
</dbReference>
<accession>A0A023BW97</accession>
<protein>
    <recommendedName>
        <fullName evidence="3">GLPGLI family protein</fullName>
    </recommendedName>
</protein>
<sequence length="267" mass="30829">MNKLNFLITLIILLGNTVIAQEKIKTGVVTYYNIVNNPNGISFTSTWKLYFDSNTSMYIKSKETKAINTPKEEVRGATTIRTEIKVLKSKKTPFYFSDLDKKELVFRETVSQELYTIKDSIETIPWKLHDEFKKVGMYQCQKATTPFRGREYTVWFTTEVPISYGPWKLRGLPGLIMEATDQTNKFKYEIAKIELGVNPLVVKEKLVIPDDVKKIQPMSVYIDAIKNEYENTMARARVSLPKGARLAEDHECDGCPKRNNRTKELYN</sequence>
<dbReference type="AlphaFoldDB" id="A0A023BW97"/>
<comment type="caution">
    <text evidence="1">The sequence shown here is derived from an EMBL/GenBank/DDBJ whole genome shotgun (WGS) entry which is preliminary data.</text>
</comment>
<dbReference type="STRING" id="1317122.ATO12_15215"/>
<organism evidence="1 2">
    <name type="scientific">Aquimarina atlantica</name>
    <dbReference type="NCBI Taxonomy" id="1317122"/>
    <lineage>
        <taxon>Bacteria</taxon>
        <taxon>Pseudomonadati</taxon>
        <taxon>Bacteroidota</taxon>
        <taxon>Flavobacteriia</taxon>
        <taxon>Flavobacteriales</taxon>
        <taxon>Flavobacteriaceae</taxon>
        <taxon>Aquimarina</taxon>
    </lineage>
</organism>
<dbReference type="eggNOG" id="ENOG5032Y7Q">
    <property type="taxonomic scope" value="Bacteria"/>
</dbReference>